<gene>
    <name evidence="2" type="ORF">CINCED_3A015992</name>
</gene>
<evidence type="ECO:0000313" key="3">
    <source>
        <dbReference type="Proteomes" id="UP000325440"/>
    </source>
</evidence>
<dbReference type="Proteomes" id="UP000325440">
    <property type="component" value="Unassembled WGS sequence"/>
</dbReference>
<evidence type="ECO:0000313" key="2">
    <source>
        <dbReference type="EMBL" id="VVC37516.1"/>
    </source>
</evidence>
<accession>A0A5E4N336</accession>
<protein>
    <submittedName>
        <fullName evidence="2">Uncharacterized protein</fullName>
    </submittedName>
</protein>
<dbReference type="EMBL" id="CABPRJ010001448">
    <property type="protein sequence ID" value="VVC37516.1"/>
    <property type="molecule type" value="Genomic_DNA"/>
</dbReference>
<reference evidence="2 3" key="1">
    <citation type="submission" date="2019-08" db="EMBL/GenBank/DDBJ databases">
        <authorList>
            <person name="Alioto T."/>
            <person name="Alioto T."/>
            <person name="Gomez Garrido J."/>
        </authorList>
    </citation>
    <scope>NUCLEOTIDE SEQUENCE [LARGE SCALE GENOMIC DNA]</scope>
</reference>
<proteinExistence type="predicted"/>
<sequence length="187" mass="21615">MDDTVLLFNDTSLDKLYGKANEGLSLVKKLSISDLRSNHNVMYNLCNKYDKLLEEKEKLDTNNRNQLDECENKTKFSNINSAIHKGNLILDINNTLQLSPNISQRTKLRMTEVEILQTDISERLDCDSELSAPEIRHCRKNKQIDHCHTNTVVSSKKDKPSNFKQLDDQTNKSIRDDKIPKTPKRKK</sequence>
<feature type="compositionally biased region" description="Basic and acidic residues" evidence="1">
    <location>
        <begin position="155"/>
        <end position="180"/>
    </location>
</feature>
<evidence type="ECO:0000256" key="1">
    <source>
        <dbReference type="SAM" id="MobiDB-lite"/>
    </source>
</evidence>
<organism evidence="2 3">
    <name type="scientific">Cinara cedri</name>
    <dbReference type="NCBI Taxonomy" id="506608"/>
    <lineage>
        <taxon>Eukaryota</taxon>
        <taxon>Metazoa</taxon>
        <taxon>Ecdysozoa</taxon>
        <taxon>Arthropoda</taxon>
        <taxon>Hexapoda</taxon>
        <taxon>Insecta</taxon>
        <taxon>Pterygota</taxon>
        <taxon>Neoptera</taxon>
        <taxon>Paraneoptera</taxon>
        <taxon>Hemiptera</taxon>
        <taxon>Sternorrhyncha</taxon>
        <taxon>Aphidomorpha</taxon>
        <taxon>Aphidoidea</taxon>
        <taxon>Aphididae</taxon>
        <taxon>Lachninae</taxon>
        <taxon>Cinara</taxon>
    </lineage>
</organism>
<keyword evidence="3" id="KW-1185">Reference proteome</keyword>
<dbReference type="AlphaFoldDB" id="A0A5E4N336"/>
<feature type="region of interest" description="Disordered" evidence="1">
    <location>
        <begin position="152"/>
        <end position="187"/>
    </location>
</feature>
<name>A0A5E4N336_9HEMI</name>